<proteinExistence type="predicted"/>
<comment type="caution">
    <text evidence="1">The sequence shown here is derived from an EMBL/GenBank/DDBJ whole genome shotgun (WGS) entry which is preliminary data.</text>
</comment>
<dbReference type="EMBL" id="JYDO01000025">
    <property type="protein sequence ID" value="KRZ76832.1"/>
    <property type="molecule type" value="Genomic_DNA"/>
</dbReference>
<organism evidence="1 2">
    <name type="scientific">Trichinella papuae</name>
    <dbReference type="NCBI Taxonomy" id="268474"/>
    <lineage>
        <taxon>Eukaryota</taxon>
        <taxon>Metazoa</taxon>
        <taxon>Ecdysozoa</taxon>
        <taxon>Nematoda</taxon>
        <taxon>Enoplea</taxon>
        <taxon>Dorylaimia</taxon>
        <taxon>Trichinellida</taxon>
        <taxon>Trichinellidae</taxon>
        <taxon>Trichinella</taxon>
    </lineage>
</organism>
<gene>
    <name evidence="1" type="ORF">T10_6938</name>
</gene>
<protein>
    <submittedName>
        <fullName evidence="1">Uncharacterized protein</fullName>
    </submittedName>
</protein>
<sequence>MTCDENQLRHFAYLNAKTRWFVKKCQMIFSLSITNVTHNNSAQNESIKANDLSFSTALKLLSRLCDADGTEKLKIRRMNGTK</sequence>
<dbReference type="Proteomes" id="UP000054843">
    <property type="component" value="Unassembled WGS sequence"/>
</dbReference>
<evidence type="ECO:0000313" key="2">
    <source>
        <dbReference type="Proteomes" id="UP000054843"/>
    </source>
</evidence>
<reference evidence="1 2" key="1">
    <citation type="submission" date="2015-01" db="EMBL/GenBank/DDBJ databases">
        <title>Evolution of Trichinella species and genotypes.</title>
        <authorList>
            <person name="Korhonen P.K."/>
            <person name="Edoardo P."/>
            <person name="Giuseppe L.R."/>
            <person name="Gasser R.B."/>
        </authorList>
    </citation>
    <scope>NUCLEOTIDE SEQUENCE [LARGE SCALE GENOMIC DNA]</scope>
    <source>
        <strain evidence="1">ISS1980</strain>
    </source>
</reference>
<dbReference type="AlphaFoldDB" id="A0A0V1MZ33"/>
<name>A0A0V1MZ33_9BILA</name>
<keyword evidence="2" id="KW-1185">Reference proteome</keyword>
<accession>A0A0V1MZ33</accession>
<evidence type="ECO:0000313" key="1">
    <source>
        <dbReference type="EMBL" id="KRZ76832.1"/>
    </source>
</evidence>